<dbReference type="EMBL" id="CP016170">
    <property type="protein sequence ID" value="ANN65413.1"/>
    <property type="molecule type" value="Genomic_DNA"/>
</dbReference>
<sequence length="100" mass="11048">METFVIRRQSNWKDAAELGIAAGVSARVGNEEMPQQVRWIRSYVVREADGRLGTVCIYEATDAEALREHARRVGMGADEIVPVADTVVIREDPVPQPKAA</sequence>
<keyword evidence="2" id="KW-1185">Reference proteome</keyword>
<protein>
    <recommendedName>
        <fullName evidence="3">DUF4242 domain-containing protein</fullName>
    </recommendedName>
</protein>
<dbReference type="InterPro" id="IPR025336">
    <property type="entry name" value="SCO4226-like"/>
</dbReference>
<organism evidence="1 2">
    <name type="scientific">Bordetella bronchialis</name>
    <dbReference type="NCBI Taxonomy" id="463025"/>
    <lineage>
        <taxon>Bacteria</taxon>
        <taxon>Pseudomonadati</taxon>
        <taxon>Pseudomonadota</taxon>
        <taxon>Betaproteobacteria</taxon>
        <taxon>Burkholderiales</taxon>
        <taxon>Alcaligenaceae</taxon>
        <taxon>Bordetella</taxon>
    </lineage>
</organism>
<evidence type="ECO:0000313" key="1">
    <source>
        <dbReference type="EMBL" id="ANN65413.1"/>
    </source>
</evidence>
<dbReference type="Proteomes" id="UP000091897">
    <property type="component" value="Chromosome"/>
</dbReference>
<dbReference type="Pfam" id="PF14026">
    <property type="entry name" value="SCO4226-like"/>
    <property type="match status" value="1"/>
</dbReference>
<name>A0ABN4QWN9_9BORD</name>
<reference evidence="1 2" key="1">
    <citation type="submission" date="2016-06" db="EMBL/GenBank/DDBJ databases">
        <title>Complete genome sequences of Bordetella bronchialis and Bordetella flabilis.</title>
        <authorList>
            <person name="LiPuma J.J."/>
            <person name="Spilker T."/>
        </authorList>
    </citation>
    <scope>NUCLEOTIDE SEQUENCE [LARGE SCALE GENOMIC DNA]</scope>
    <source>
        <strain evidence="1 2">AU3182</strain>
    </source>
</reference>
<dbReference type="RefSeq" id="WP_066344165.1">
    <property type="nucleotide sequence ID" value="NZ_CBCSFJ010000064.1"/>
</dbReference>
<proteinExistence type="predicted"/>
<accession>A0ABN4QWN9</accession>
<evidence type="ECO:0008006" key="3">
    <source>
        <dbReference type="Google" id="ProtNLM"/>
    </source>
</evidence>
<evidence type="ECO:0000313" key="2">
    <source>
        <dbReference type="Proteomes" id="UP000091897"/>
    </source>
</evidence>
<gene>
    <name evidence="1" type="ORF">BAU06_03075</name>
</gene>